<evidence type="ECO:0000313" key="2">
    <source>
        <dbReference type="EMBL" id="TCN86286.1"/>
    </source>
</evidence>
<evidence type="ECO:0000313" key="3">
    <source>
        <dbReference type="Proteomes" id="UP000294832"/>
    </source>
</evidence>
<evidence type="ECO:0000256" key="1">
    <source>
        <dbReference type="SAM" id="SignalP"/>
    </source>
</evidence>
<name>A0A4R2FLZ8_9GAMM</name>
<feature type="chain" id="PRO_5020192966" evidence="1">
    <location>
        <begin position="22"/>
        <end position="109"/>
    </location>
</feature>
<dbReference type="EMBL" id="SLWF01000007">
    <property type="protein sequence ID" value="TCN86286.1"/>
    <property type="molecule type" value="Genomic_DNA"/>
</dbReference>
<feature type="signal peptide" evidence="1">
    <location>
        <begin position="1"/>
        <end position="21"/>
    </location>
</feature>
<dbReference type="AlphaFoldDB" id="A0A4R2FLZ8"/>
<gene>
    <name evidence="2" type="ORF">EDC91_10736</name>
</gene>
<keyword evidence="3" id="KW-1185">Reference proteome</keyword>
<dbReference type="Proteomes" id="UP000294832">
    <property type="component" value="Unassembled WGS sequence"/>
</dbReference>
<dbReference type="OrthoDB" id="6400929at2"/>
<accession>A0A4R2FLZ8</accession>
<reference evidence="2 3" key="1">
    <citation type="submission" date="2019-03" db="EMBL/GenBank/DDBJ databases">
        <title>Freshwater and sediment microbial communities from various areas in North America, analyzing microbe dynamics in response to fracking.</title>
        <authorList>
            <person name="Lamendella R."/>
        </authorList>
    </citation>
    <scope>NUCLEOTIDE SEQUENCE [LARGE SCALE GENOMIC DNA]</scope>
    <source>
        <strain evidence="2 3">74A</strain>
    </source>
</reference>
<sequence>MWHLINVVVLVLLMLPAPSYATSLRDPTMPPAGMVAVDANRKDADAPLVLNSIIQGPSGANAIINNQLYRAGERLQGTAIRHIGANEVVLADGRRLRLFEKITEPNKKR</sequence>
<organism evidence="2 3">
    <name type="scientific">Shewanella fodinae</name>
    <dbReference type="NCBI Taxonomy" id="552357"/>
    <lineage>
        <taxon>Bacteria</taxon>
        <taxon>Pseudomonadati</taxon>
        <taxon>Pseudomonadota</taxon>
        <taxon>Gammaproteobacteria</taxon>
        <taxon>Alteromonadales</taxon>
        <taxon>Shewanellaceae</taxon>
        <taxon>Shewanella</taxon>
    </lineage>
</organism>
<comment type="caution">
    <text evidence="2">The sequence shown here is derived from an EMBL/GenBank/DDBJ whole genome shotgun (WGS) entry which is preliminary data.</text>
</comment>
<proteinExistence type="predicted"/>
<dbReference type="RefSeq" id="WP_133038449.1">
    <property type="nucleotide sequence ID" value="NZ_SLWF01000007.1"/>
</dbReference>
<keyword evidence="1" id="KW-0732">Signal</keyword>
<protein>
    <submittedName>
        <fullName evidence="2">MSHA biogenesis protein MshK</fullName>
    </submittedName>
</protein>